<dbReference type="Gene3D" id="3.30.420.10">
    <property type="entry name" value="Ribonuclease H-like superfamily/Ribonuclease H"/>
    <property type="match status" value="1"/>
</dbReference>
<feature type="domain" description="RNase H type-1" evidence="2">
    <location>
        <begin position="5"/>
        <end position="55"/>
    </location>
</feature>
<dbReference type="GO" id="GO:0003676">
    <property type="term" value="F:nucleic acid binding"/>
    <property type="evidence" value="ECO:0007669"/>
    <property type="project" value="InterPro"/>
</dbReference>
<organism evidence="3 4">
    <name type="scientific">Peronospora destructor</name>
    <dbReference type="NCBI Taxonomy" id="86335"/>
    <lineage>
        <taxon>Eukaryota</taxon>
        <taxon>Sar</taxon>
        <taxon>Stramenopiles</taxon>
        <taxon>Oomycota</taxon>
        <taxon>Peronosporomycetes</taxon>
        <taxon>Peronosporales</taxon>
        <taxon>Peronosporaceae</taxon>
        <taxon>Peronospora</taxon>
    </lineage>
</organism>
<dbReference type="Pfam" id="PF13456">
    <property type="entry name" value="RVT_3"/>
    <property type="match status" value="1"/>
</dbReference>
<protein>
    <recommendedName>
        <fullName evidence="2">RNase H type-1 domain-containing protein</fullName>
    </recommendedName>
</protein>
<comment type="caution">
    <text evidence="3">The sequence shown here is derived from an EMBL/GenBank/DDBJ whole genome shotgun (WGS) entry which is preliminary data.</text>
</comment>
<dbReference type="GO" id="GO:0004523">
    <property type="term" value="F:RNA-DNA hybrid ribonuclease activity"/>
    <property type="evidence" value="ECO:0007669"/>
    <property type="project" value="InterPro"/>
</dbReference>
<dbReference type="PANTHER" id="PTHR19446">
    <property type="entry name" value="REVERSE TRANSCRIPTASES"/>
    <property type="match status" value="1"/>
</dbReference>
<dbReference type="EMBL" id="CANTFM010000589">
    <property type="protein sequence ID" value="CAI5725962.1"/>
    <property type="molecule type" value="Genomic_DNA"/>
</dbReference>
<evidence type="ECO:0000259" key="2">
    <source>
        <dbReference type="Pfam" id="PF13456"/>
    </source>
</evidence>
<accession>A0AAV0TRM3</accession>
<dbReference type="InterPro" id="IPR036397">
    <property type="entry name" value="RNaseH_sf"/>
</dbReference>
<dbReference type="SUPFAM" id="SSF53098">
    <property type="entry name" value="Ribonuclease H-like"/>
    <property type="match status" value="1"/>
</dbReference>
<dbReference type="AlphaFoldDB" id="A0AAV0TRM3"/>
<keyword evidence="4" id="KW-1185">Reference proteome</keyword>
<name>A0AAV0TRM3_9STRA</name>
<reference evidence="3" key="1">
    <citation type="submission" date="2022-12" db="EMBL/GenBank/DDBJ databases">
        <authorList>
            <person name="Webb A."/>
        </authorList>
    </citation>
    <scope>NUCLEOTIDE SEQUENCE</scope>
    <source>
        <strain evidence="3">Pd1</strain>
    </source>
</reference>
<gene>
    <name evidence="3" type="ORF">PDE001_LOCUS3468</name>
</gene>
<proteinExistence type="predicted"/>
<dbReference type="Proteomes" id="UP001162029">
    <property type="component" value="Unassembled WGS sequence"/>
</dbReference>
<evidence type="ECO:0000313" key="3">
    <source>
        <dbReference type="EMBL" id="CAI5725962.1"/>
    </source>
</evidence>
<feature type="region of interest" description="Disordered" evidence="1">
    <location>
        <begin position="121"/>
        <end position="145"/>
    </location>
</feature>
<evidence type="ECO:0000313" key="4">
    <source>
        <dbReference type="Proteomes" id="UP001162029"/>
    </source>
</evidence>
<evidence type="ECO:0000256" key="1">
    <source>
        <dbReference type="SAM" id="MobiDB-lite"/>
    </source>
</evidence>
<dbReference type="InterPro" id="IPR002156">
    <property type="entry name" value="RNaseH_domain"/>
</dbReference>
<dbReference type="InterPro" id="IPR012337">
    <property type="entry name" value="RNaseH-like_sf"/>
</dbReference>
<sequence>MPSSSETNHTAEYTALLLGARAAADHGSTHLHVEGDRTLVIQQVRGIFATRSTRLRKFRTGFKTELARLVWITLLHIGPPSEWPCGPLANAVIDRRASKMECGVHPAGHGGPCTSLTAPNPAAVPSPAQPATPAAAVESPEAKDLDNDMGDIDDGEVCAAMCVGPEAVPQRRPHLRLRKLDDAEQEAVGALVERLATTLAAKISDDSDWEAAESYINALPHALYDRLQPYTEQQVSDNRDEDAECPLQVNQHERCRSRRRRGRSGGLKQCRRCTRPPRVTRHHREHRLDEALDELRAVGRSDLNNRKALAKARRRMGRIKFSIAQQHLRHQFDTSEKACIDGILAAARSKRLSTEEIFTPQDAFPLDPTDERAFDAIEPVGALFRSALARLPAATRDMELLKDALTTEDIEGQVQRGRGSSSSSSSPGIDGVGYDIYKMFAAQLLPALHAAFAYCWQYKRQAIYKLYAGILARRFTRWLYANGRHAEAQKGFRALNGCGEHNFLAATLIGSCMSCSFTIGNAADGTTAPITLQVGLFQGCPLSPRLFNAAIASLLHALKRLPETGVQLSSVDRPGAAAYADDLKTFSSTVDGIKRQHSVV</sequence>